<accession>A0A512BW10</accession>
<organism evidence="1 2">
    <name type="scientific">Microvirga aerophila</name>
    <dbReference type="NCBI Taxonomy" id="670291"/>
    <lineage>
        <taxon>Bacteria</taxon>
        <taxon>Pseudomonadati</taxon>
        <taxon>Pseudomonadota</taxon>
        <taxon>Alphaproteobacteria</taxon>
        <taxon>Hyphomicrobiales</taxon>
        <taxon>Methylobacteriaceae</taxon>
        <taxon>Microvirga</taxon>
    </lineage>
</organism>
<evidence type="ECO:0000313" key="1">
    <source>
        <dbReference type="EMBL" id="GEO16027.1"/>
    </source>
</evidence>
<sequence length="100" mass="10472">MTDDPDHNSLQAALTFLAGRNYGEEGIPMILMLENGPSLVAGVDPSSGCLGPLLREGVNGSGPHKSEHGAGDLSRVIEWIADRTFGSAALAQVRDEARDA</sequence>
<comment type="caution">
    <text evidence="1">The sequence shown here is derived from an EMBL/GenBank/DDBJ whole genome shotgun (WGS) entry which is preliminary data.</text>
</comment>
<gene>
    <name evidence="1" type="ORF">MAE02_37230</name>
</gene>
<name>A0A512BW10_9HYPH</name>
<reference evidence="1 2" key="1">
    <citation type="submission" date="2019-07" db="EMBL/GenBank/DDBJ databases">
        <title>Whole genome shotgun sequence of Microvirga aerophila NBRC 106136.</title>
        <authorList>
            <person name="Hosoyama A."/>
            <person name="Uohara A."/>
            <person name="Ohji S."/>
            <person name="Ichikawa N."/>
        </authorList>
    </citation>
    <scope>NUCLEOTIDE SEQUENCE [LARGE SCALE GENOMIC DNA]</scope>
    <source>
        <strain evidence="1 2">NBRC 106136</strain>
    </source>
</reference>
<dbReference type="AlphaFoldDB" id="A0A512BW10"/>
<keyword evidence="2" id="KW-1185">Reference proteome</keyword>
<proteinExistence type="predicted"/>
<dbReference type="RefSeq" id="WP_114187856.1">
    <property type="nucleotide sequence ID" value="NZ_BJYU01000053.1"/>
</dbReference>
<protein>
    <submittedName>
        <fullName evidence="1">Uncharacterized protein</fullName>
    </submittedName>
</protein>
<dbReference type="Proteomes" id="UP000321085">
    <property type="component" value="Unassembled WGS sequence"/>
</dbReference>
<dbReference type="EMBL" id="BJYU01000053">
    <property type="protein sequence ID" value="GEO16027.1"/>
    <property type="molecule type" value="Genomic_DNA"/>
</dbReference>
<evidence type="ECO:0000313" key="2">
    <source>
        <dbReference type="Proteomes" id="UP000321085"/>
    </source>
</evidence>